<gene>
    <name evidence="1" type="ORF">METZ01_LOCUS281482</name>
</gene>
<feature type="non-terminal residue" evidence="1">
    <location>
        <position position="179"/>
    </location>
</feature>
<dbReference type="EMBL" id="UINC01083174">
    <property type="protein sequence ID" value="SVC28628.1"/>
    <property type="molecule type" value="Genomic_DNA"/>
</dbReference>
<reference evidence="1" key="1">
    <citation type="submission" date="2018-05" db="EMBL/GenBank/DDBJ databases">
        <authorList>
            <person name="Lanie J.A."/>
            <person name="Ng W.-L."/>
            <person name="Kazmierczak K.M."/>
            <person name="Andrzejewski T.M."/>
            <person name="Davidsen T.M."/>
            <person name="Wayne K.J."/>
            <person name="Tettelin H."/>
            <person name="Glass J.I."/>
            <person name="Rusch D."/>
            <person name="Podicherti R."/>
            <person name="Tsui H.-C.T."/>
            <person name="Winkler M.E."/>
        </authorList>
    </citation>
    <scope>NUCLEOTIDE SEQUENCE</scope>
</reference>
<sequence>MTTSTWTPFEATIPEILDQHPEPLLALARGEVPAFVLRQHYQPTHCRALMRRFYERGLLYDPHQVGNGTARRVDIGTSFGAHRADRKKFHAHSAETLKLFETLFDGYDDPVRSMYDALAKLAPDKEVKTAREPDGRLYGPAIFRVYHREIGHGPHYDSVAKRTQAFDYQISRFTHQFAA</sequence>
<name>A0A382KVI4_9ZZZZ</name>
<organism evidence="1">
    <name type="scientific">marine metagenome</name>
    <dbReference type="NCBI Taxonomy" id="408172"/>
    <lineage>
        <taxon>unclassified sequences</taxon>
        <taxon>metagenomes</taxon>
        <taxon>ecological metagenomes</taxon>
    </lineage>
</organism>
<dbReference type="AlphaFoldDB" id="A0A382KVI4"/>
<protein>
    <submittedName>
        <fullName evidence="1">Uncharacterized protein</fullName>
    </submittedName>
</protein>
<accession>A0A382KVI4</accession>
<evidence type="ECO:0000313" key="1">
    <source>
        <dbReference type="EMBL" id="SVC28628.1"/>
    </source>
</evidence>
<proteinExistence type="predicted"/>